<keyword evidence="6 10" id="KW-0675">Receptor</keyword>
<evidence type="ECO:0000256" key="3">
    <source>
        <dbReference type="ARBA" id="ARBA00022989"/>
    </source>
</evidence>
<dbReference type="PROSITE" id="PS50262">
    <property type="entry name" value="G_PROTEIN_RECEP_F1_2"/>
    <property type="match status" value="1"/>
</dbReference>
<evidence type="ECO:0000256" key="5">
    <source>
        <dbReference type="ARBA" id="ARBA00023136"/>
    </source>
</evidence>
<dbReference type="PANTHER" id="PTHR45695:SF28">
    <property type="entry name" value="G-PROTEIN COUPLED RECEPTORS FAMILY 1 PROFILE DOMAIN-CONTAINING PROTEIN"/>
    <property type="match status" value="1"/>
</dbReference>
<keyword evidence="5 8" id="KW-0472">Membrane</keyword>
<organism evidence="10 11">
    <name type="scientific">Holothuria leucospilota</name>
    <name type="common">Black long sea cucumber</name>
    <name type="synonym">Mertensiothuria leucospilota</name>
    <dbReference type="NCBI Taxonomy" id="206669"/>
    <lineage>
        <taxon>Eukaryota</taxon>
        <taxon>Metazoa</taxon>
        <taxon>Echinodermata</taxon>
        <taxon>Eleutherozoa</taxon>
        <taxon>Echinozoa</taxon>
        <taxon>Holothuroidea</taxon>
        <taxon>Aspidochirotacea</taxon>
        <taxon>Aspidochirotida</taxon>
        <taxon>Holothuriidae</taxon>
        <taxon>Holothuria</taxon>
    </lineage>
</organism>
<feature type="transmembrane region" description="Helical" evidence="8">
    <location>
        <begin position="164"/>
        <end position="188"/>
    </location>
</feature>
<name>A0A9Q0YM57_HOLLE</name>
<reference evidence="10" key="1">
    <citation type="submission" date="2021-10" db="EMBL/GenBank/DDBJ databases">
        <title>Tropical sea cucumber genome reveals ecological adaptation and Cuvierian tubules defense mechanism.</title>
        <authorList>
            <person name="Chen T."/>
        </authorList>
    </citation>
    <scope>NUCLEOTIDE SEQUENCE</scope>
    <source>
        <strain evidence="10">Nanhai2018</strain>
        <tissue evidence="10">Muscle</tissue>
    </source>
</reference>
<feature type="transmembrane region" description="Helical" evidence="8">
    <location>
        <begin position="26"/>
        <end position="48"/>
    </location>
</feature>
<dbReference type="InterPro" id="IPR017452">
    <property type="entry name" value="GPCR_Rhodpsn_7TM"/>
</dbReference>
<keyword evidence="3 8" id="KW-1133">Transmembrane helix</keyword>
<dbReference type="InterPro" id="IPR000276">
    <property type="entry name" value="GPCR_Rhodpsn"/>
</dbReference>
<comment type="caution">
    <text evidence="10">The sequence shown here is derived from an EMBL/GenBank/DDBJ whole genome shotgun (WGS) entry which is preliminary data.</text>
</comment>
<evidence type="ECO:0000256" key="1">
    <source>
        <dbReference type="ARBA" id="ARBA00004141"/>
    </source>
</evidence>
<evidence type="ECO:0000313" key="11">
    <source>
        <dbReference type="Proteomes" id="UP001152320"/>
    </source>
</evidence>
<dbReference type="GO" id="GO:0005886">
    <property type="term" value="C:plasma membrane"/>
    <property type="evidence" value="ECO:0007669"/>
    <property type="project" value="TreeGrafter"/>
</dbReference>
<evidence type="ECO:0000313" key="10">
    <source>
        <dbReference type="EMBL" id="KAJ8023174.1"/>
    </source>
</evidence>
<evidence type="ECO:0000256" key="2">
    <source>
        <dbReference type="ARBA" id="ARBA00022692"/>
    </source>
</evidence>
<comment type="subcellular location">
    <subcellularLocation>
        <location evidence="1">Membrane</location>
        <topology evidence="1">Multi-pass membrane protein</topology>
    </subcellularLocation>
</comment>
<dbReference type="OrthoDB" id="5975505at2759"/>
<dbReference type="Gene3D" id="1.20.1070.10">
    <property type="entry name" value="Rhodopsin 7-helix transmembrane proteins"/>
    <property type="match status" value="1"/>
</dbReference>
<dbReference type="Pfam" id="PF00001">
    <property type="entry name" value="7tm_1"/>
    <property type="match status" value="1"/>
</dbReference>
<evidence type="ECO:0000256" key="7">
    <source>
        <dbReference type="ARBA" id="ARBA00023224"/>
    </source>
</evidence>
<keyword evidence="4" id="KW-0297">G-protein coupled receptor</keyword>
<keyword evidence="2 8" id="KW-0812">Transmembrane</keyword>
<feature type="transmembrane region" description="Helical" evidence="8">
    <location>
        <begin position="106"/>
        <end position="129"/>
    </location>
</feature>
<evidence type="ECO:0000256" key="6">
    <source>
        <dbReference type="ARBA" id="ARBA00023170"/>
    </source>
</evidence>
<dbReference type="SUPFAM" id="SSF81321">
    <property type="entry name" value="Family A G protein-coupled receptor-like"/>
    <property type="match status" value="1"/>
</dbReference>
<dbReference type="Proteomes" id="UP001152320">
    <property type="component" value="Chromosome 20"/>
</dbReference>
<dbReference type="AlphaFoldDB" id="A0A9Q0YM57"/>
<evidence type="ECO:0000256" key="8">
    <source>
        <dbReference type="SAM" id="Phobius"/>
    </source>
</evidence>
<gene>
    <name evidence="10" type="ORF">HOLleu_38279</name>
</gene>
<evidence type="ECO:0000259" key="9">
    <source>
        <dbReference type="PROSITE" id="PS50262"/>
    </source>
</evidence>
<keyword evidence="11" id="KW-1185">Reference proteome</keyword>
<dbReference type="PRINTS" id="PR00237">
    <property type="entry name" value="GPCRRHODOPSN"/>
</dbReference>
<evidence type="ECO:0000256" key="4">
    <source>
        <dbReference type="ARBA" id="ARBA00023040"/>
    </source>
</evidence>
<keyword evidence="7" id="KW-0807">Transducer</keyword>
<sequence length="241" mass="27368">MFLTIIGNGIVIIIIMVNKHMRTTTYFYLLNLAVADITIAVFNEWLWLIQNLTNNWIFGAFMCKFSSFIIGVSVQVSILTLTVVAGDRCFAIVYPLQSRVVKSSRALVIFAIFLVWAVAIALNVPIILYTRYVSFLWHDGVHQILSLQHWCTEDREENKTILTFYTTFLFILTYVIPLVIMLIAYILIAKTLNSRGAGLECTTTAQDKSKRKVGFYTFYTLLMFLSDADGGRGAFGLQPPF</sequence>
<protein>
    <submittedName>
        <fullName evidence="10">Tachykinin-like peptides receptor 86C</fullName>
    </submittedName>
</protein>
<dbReference type="GO" id="GO:0004930">
    <property type="term" value="F:G protein-coupled receptor activity"/>
    <property type="evidence" value="ECO:0007669"/>
    <property type="project" value="UniProtKB-KW"/>
</dbReference>
<proteinExistence type="predicted"/>
<dbReference type="PANTHER" id="PTHR45695">
    <property type="entry name" value="LEUCOKININ RECEPTOR-RELATED"/>
    <property type="match status" value="1"/>
</dbReference>
<feature type="domain" description="G-protein coupled receptors family 1 profile" evidence="9">
    <location>
        <begin position="7"/>
        <end position="225"/>
    </location>
</feature>
<dbReference type="EMBL" id="JAIZAY010000020">
    <property type="protein sequence ID" value="KAJ8023174.1"/>
    <property type="molecule type" value="Genomic_DNA"/>
</dbReference>
<feature type="transmembrane region" description="Helical" evidence="8">
    <location>
        <begin position="68"/>
        <end position="94"/>
    </location>
</feature>
<accession>A0A9Q0YM57</accession>